<dbReference type="EMBL" id="VTFT01000001">
    <property type="protein sequence ID" value="TYT25555.1"/>
    <property type="molecule type" value="Genomic_DNA"/>
</dbReference>
<evidence type="ECO:0000313" key="3">
    <source>
        <dbReference type="Proteomes" id="UP000324973"/>
    </source>
</evidence>
<dbReference type="InterPro" id="IPR035901">
    <property type="entry name" value="GIY-YIG_endonuc_sf"/>
</dbReference>
<name>A0A5D4XNM1_9GAMM</name>
<sequence length="232" mass="25994">MAKAMKSGLFTQYLERVSGRLLEEYPQVIATMIRGHAGVYALYKGERLYYVGLASNLMTRVKQHQKDRHAKRWDKFSVYLASADEHIKPLESLLLRIALPKGNLVKGGLPGAVDQRRSLTRLIRQHDSAKYASLFGGGLARRQVRKATASAKGTLVLAGRLEKRIPLRAEYKGKIYTAALRKDGYISYSGDLYESPSAAGRAVVGAGHINGWAFWKYRKTGKGWVRLSELRK</sequence>
<protein>
    <recommendedName>
        <fullName evidence="1">RAMA domain-containing protein</fullName>
    </recommendedName>
</protein>
<dbReference type="Proteomes" id="UP000324973">
    <property type="component" value="Unassembled WGS sequence"/>
</dbReference>
<gene>
    <name evidence="2" type="ORF">FZO89_04360</name>
</gene>
<organism evidence="2 3">
    <name type="scientific">Luteimonas viscosa</name>
    <dbReference type="NCBI Taxonomy" id="1132694"/>
    <lineage>
        <taxon>Bacteria</taxon>
        <taxon>Pseudomonadati</taxon>
        <taxon>Pseudomonadota</taxon>
        <taxon>Gammaproteobacteria</taxon>
        <taxon>Lysobacterales</taxon>
        <taxon>Lysobacteraceae</taxon>
        <taxon>Luteimonas</taxon>
    </lineage>
</organism>
<feature type="domain" description="RAMA" evidence="1">
    <location>
        <begin position="153"/>
        <end position="232"/>
    </location>
</feature>
<dbReference type="SUPFAM" id="SSF82771">
    <property type="entry name" value="GIY-YIG endonuclease"/>
    <property type="match status" value="1"/>
</dbReference>
<comment type="caution">
    <text evidence="2">The sequence shown here is derived from an EMBL/GenBank/DDBJ whole genome shotgun (WGS) entry which is preliminary data.</text>
</comment>
<dbReference type="AlphaFoldDB" id="A0A5D4XNM1"/>
<reference evidence="2 3" key="1">
    <citation type="submission" date="2019-08" db="EMBL/GenBank/DDBJ databases">
        <title>Luteimonas viscosus sp. nov., isolated from soil of a sunflower field.</title>
        <authorList>
            <person name="Jianli Z."/>
            <person name="Ying Z."/>
        </authorList>
    </citation>
    <scope>NUCLEOTIDE SEQUENCE [LARGE SCALE GENOMIC DNA]</scope>
    <source>
        <strain evidence="2 3">XBU10</strain>
    </source>
</reference>
<dbReference type="Pfam" id="PF18755">
    <property type="entry name" value="RAMA"/>
    <property type="match status" value="1"/>
</dbReference>
<evidence type="ECO:0000313" key="2">
    <source>
        <dbReference type="EMBL" id="TYT25555.1"/>
    </source>
</evidence>
<dbReference type="InterPro" id="IPR040843">
    <property type="entry name" value="RAMA"/>
</dbReference>
<proteinExistence type="predicted"/>
<keyword evidence="3" id="KW-1185">Reference proteome</keyword>
<evidence type="ECO:0000259" key="1">
    <source>
        <dbReference type="Pfam" id="PF18755"/>
    </source>
</evidence>
<accession>A0A5D4XNM1</accession>
<dbReference type="CDD" id="cd00719">
    <property type="entry name" value="GIY-YIG_SF"/>
    <property type="match status" value="1"/>
</dbReference>